<protein>
    <submittedName>
        <fullName evidence="1">Uncharacterized protein</fullName>
    </submittedName>
</protein>
<organism evidence="1 2">
    <name type="scientific">Xanthomonas campestris pv. papavericola</name>
    <dbReference type="NCBI Taxonomy" id="487881"/>
    <lineage>
        <taxon>Bacteria</taxon>
        <taxon>Pseudomonadati</taxon>
        <taxon>Pseudomonadota</taxon>
        <taxon>Gammaproteobacteria</taxon>
        <taxon>Lysobacterales</taxon>
        <taxon>Lysobacteraceae</taxon>
        <taxon>Xanthomonas</taxon>
    </lineage>
</organism>
<dbReference type="Proteomes" id="UP001297361">
    <property type="component" value="Unassembled WGS sequence"/>
</dbReference>
<proteinExistence type="predicted"/>
<accession>A0AAJ2X6L4</accession>
<evidence type="ECO:0000313" key="1">
    <source>
        <dbReference type="EMBL" id="MEC3890232.1"/>
    </source>
</evidence>
<dbReference type="RefSeq" id="WP_228427516.1">
    <property type="nucleotide sequence ID" value="NZ_JAJFNJ020000003.1"/>
</dbReference>
<evidence type="ECO:0000313" key="2">
    <source>
        <dbReference type="Proteomes" id="UP001297361"/>
    </source>
</evidence>
<sequence>MLIKNLTTPKKIDLNVTIFCKSLNKKAPVYLEVTPELWCRQQCCILNAKKFVTENGGSLVNGYKIWYQRGKYIEGERHTVVRTEDGQFRDITFNADGETLILFSADDDESMDYDDRPLKLRRGFTNAALKLVAQLNLQDKLIKQGTDEESWANMITYEEWLKGKRQGQYFAKYP</sequence>
<name>A0AAJ2X6L4_XANCA</name>
<comment type="caution">
    <text evidence="1">The sequence shown here is derived from an EMBL/GenBank/DDBJ whole genome shotgun (WGS) entry which is preliminary data.</text>
</comment>
<dbReference type="AlphaFoldDB" id="A0AAJ2X6L4"/>
<reference evidence="1" key="2">
    <citation type="submission" date="2024-01" db="EMBL/GenBank/DDBJ databases">
        <title>Long-read genome sequencing of X. campestris pv. papavericola.</title>
        <authorList>
            <person name="Hussain R.M.F."/>
            <person name="Greer S."/>
            <person name="Harrison J."/>
            <person name="Grant M."/>
            <person name="Vicente J."/>
            <person name="Studholme D.J."/>
        </authorList>
    </citation>
    <scope>NUCLEOTIDE SEQUENCE</scope>
    <source>
        <strain evidence="1">NCPPB 2970</strain>
    </source>
</reference>
<reference evidence="1" key="1">
    <citation type="submission" date="2021-10" db="EMBL/GenBank/DDBJ databases">
        <authorList>
            <person name="Hussein R."/>
            <person name="Harrison J."/>
            <person name="Studholme D.J."/>
            <person name="Vicente J."/>
            <person name="Grant M."/>
        </authorList>
    </citation>
    <scope>NUCLEOTIDE SEQUENCE</scope>
    <source>
        <strain evidence="1">NCPPB 2970</strain>
    </source>
</reference>
<dbReference type="EMBL" id="JAJFNJ020000003">
    <property type="protein sequence ID" value="MEC3890232.1"/>
    <property type="molecule type" value="Genomic_DNA"/>
</dbReference>
<gene>
    <name evidence="1" type="ORF">LLE72_021400</name>
</gene>